<dbReference type="GO" id="GO:0005654">
    <property type="term" value="C:nucleoplasm"/>
    <property type="evidence" value="ECO:0007669"/>
    <property type="project" value="TreeGrafter"/>
</dbReference>
<evidence type="ECO:0000313" key="2">
    <source>
        <dbReference type="EMBL" id="EDV36742.1"/>
    </source>
</evidence>
<dbReference type="OrthoDB" id="78358at2759"/>
<keyword evidence="3" id="KW-1185">Reference proteome</keyword>
<dbReference type="PANTHER" id="PTHR20957:SF0">
    <property type="entry name" value="RNA-BINDING PROTEIN 48"/>
    <property type="match status" value="1"/>
</dbReference>
<dbReference type="EMBL" id="CH902619">
    <property type="protein sequence ID" value="EDV36742.1"/>
    <property type="molecule type" value="Genomic_DNA"/>
</dbReference>
<protein>
    <recommendedName>
        <fullName evidence="4">RNA-binding protein 48</fullName>
    </recommendedName>
</protein>
<dbReference type="InterPro" id="IPR012677">
    <property type="entry name" value="Nucleotide-bd_a/b_plait_sf"/>
</dbReference>
<dbReference type="eggNOG" id="ENOG502QSNB">
    <property type="taxonomic scope" value="Eukaryota"/>
</dbReference>
<dbReference type="InterPro" id="IPR035979">
    <property type="entry name" value="RBD_domain_sf"/>
</dbReference>
<sequence length="167" mass="19614">MENTSVEHHKRLEYCTTRLQYRQGRELKAVKVYTVANESQHLLIFGVPKINLHSNLKTKLQGFGKLQSCVCITQEITPKMELEAFTDVFAVKFERLDVARRAKKMLDARNFYGGVLHISYAPERESLEELREKLVQRRADVARRKRLNQKDEMPQPAKKRNVHETLY</sequence>
<dbReference type="InParanoid" id="B3MG47"/>
<dbReference type="HOGENOM" id="CLU_124051_0_0_1"/>
<gene>
    <name evidence="2" type="primary">Dana\GF13110</name>
    <name evidence="2" type="synonym">dana_GLEANR_13125</name>
    <name evidence="2" type="ORF">GF13110</name>
</gene>
<dbReference type="STRING" id="7217.B3MG47"/>
<name>B3MG47_DROAN</name>
<evidence type="ECO:0008006" key="4">
    <source>
        <dbReference type="Google" id="ProtNLM"/>
    </source>
</evidence>
<dbReference type="InterPro" id="IPR039599">
    <property type="entry name" value="RBM48"/>
</dbReference>
<dbReference type="AlphaFoldDB" id="B3MG47"/>
<feature type="region of interest" description="Disordered" evidence="1">
    <location>
        <begin position="145"/>
        <end position="167"/>
    </location>
</feature>
<dbReference type="KEGG" id="dan:6495953"/>
<organism evidence="2 3">
    <name type="scientific">Drosophila ananassae</name>
    <name type="common">Fruit fly</name>
    <dbReference type="NCBI Taxonomy" id="7217"/>
    <lineage>
        <taxon>Eukaryota</taxon>
        <taxon>Metazoa</taxon>
        <taxon>Ecdysozoa</taxon>
        <taxon>Arthropoda</taxon>
        <taxon>Hexapoda</taxon>
        <taxon>Insecta</taxon>
        <taxon>Pterygota</taxon>
        <taxon>Neoptera</taxon>
        <taxon>Endopterygota</taxon>
        <taxon>Diptera</taxon>
        <taxon>Brachycera</taxon>
        <taxon>Muscomorpha</taxon>
        <taxon>Ephydroidea</taxon>
        <taxon>Drosophilidae</taxon>
        <taxon>Drosophila</taxon>
        <taxon>Sophophora</taxon>
    </lineage>
</organism>
<evidence type="ECO:0000313" key="3">
    <source>
        <dbReference type="Proteomes" id="UP000007801"/>
    </source>
</evidence>
<dbReference type="GO" id="GO:0003676">
    <property type="term" value="F:nucleic acid binding"/>
    <property type="evidence" value="ECO:0007669"/>
    <property type="project" value="InterPro"/>
</dbReference>
<dbReference type="PhylomeDB" id="B3MG47"/>
<dbReference type="PANTHER" id="PTHR20957">
    <property type="entry name" value="RNA-BINDING PROTEIN 48"/>
    <property type="match status" value="1"/>
</dbReference>
<dbReference type="Proteomes" id="UP000007801">
    <property type="component" value="Unassembled WGS sequence"/>
</dbReference>
<dbReference type="GeneID" id="6495953"/>
<proteinExistence type="predicted"/>
<dbReference type="FunCoup" id="B3MG47">
    <property type="interactions" value="17"/>
</dbReference>
<dbReference type="OMA" id="PYRQGRE"/>
<evidence type="ECO:0000256" key="1">
    <source>
        <dbReference type="SAM" id="MobiDB-lite"/>
    </source>
</evidence>
<dbReference type="Gene3D" id="3.30.70.330">
    <property type="match status" value="1"/>
</dbReference>
<accession>B3MG47</accession>
<dbReference type="FunFam" id="3.30.70.330:FF:001817">
    <property type="match status" value="1"/>
</dbReference>
<dbReference type="SUPFAM" id="SSF54928">
    <property type="entry name" value="RNA-binding domain, RBD"/>
    <property type="match status" value="1"/>
</dbReference>
<reference evidence="2 3" key="1">
    <citation type="journal article" date="2007" name="Nature">
        <title>Evolution of genes and genomes on the Drosophila phylogeny.</title>
        <authorList>
            <consortium name="Drosophila 12 Genomes Consortium"/>
            <person name="Clark A.G."/>
            <person name="Eisen M.B."/>
            <person name="Smith D.R."/>
            <person name="Bergman C.M."/>
            <person name="Oliver B."/>
            <person name="Markow T.A."/>
            <person name="Kaufman T.C."/>
            <person name="Kellis M."/>
            <person name="Gelbart W."/>
            <person name="Iyer V.N."/>
            <person name="Pollard D.A."/>
            <person name="Sackton T.B."/>
            <person name="Larracuente A.M."/>
            <person name="Singh N.D."/>
            <person name="Abad J.P."/>
            <person name="Abt D.N."/>
            <person name="Adryan B."/>
            <person name="Aguade M."/>
            <person name="Akashi H."/>
            <person name="Anderson W.W."/>
            <person name="Aquadro C.F."/>
            <person name="Ardell D.H."/>
            <person name="Arguello R."/>
            <person name="Artieri C.G."/>
            <person name="Barbash D.A."/>
            <person name="Barker D."/>
            <person name="Barsanti P."/>
            <person name="Batterham P."/>
            <person name="Batzoglou S."/>
            <person name="Begun D."/>
            <person name="Bhutkar A."/>
            <person name="Blanco E."/>
            <person name="Bosak S.A."/>
            <person name="Bradley R.K."/>
            <person name="Brand A.D."/>
            <person name="Brent M.R."/>
            <person name="Brooks A.N."/>
            <person name="Brown R.H."/>
            <person name="Butlin R.K."/>
            <person name="Caggese C."/>
            <person name="Calvi B.R."/>
            <person name="Bernardo de Carvalho A."/>
            <person name="Caspi A."/>
            <person name="Castrezana S."/>
            <person name="Celniker S.E."/>
            <person name="Chang J.L."/>
            <person name="Chapple C."/>
            <person name="Chatterji S."/>
            <person name="Chinwalla A."/>
            <person name="Civetta A."/>
            <person name="Clifton S.W."/>
            <person name="Comeron J.M."/>
            <person name="Costello J.C."/>
            <person name="Coyne J.A."/>
            <person name="Daub J."/>
            <person name="David R.G."/>
            <person name="Delcher A.L."/>
            <person name="Delehaunty K."/>
            <person name="Do C.B."/>
            <person name="Ebling H."/>
            <person name="Edwards K."/>
            <person name="Eickbush T."/>
            <person name="Evans J.D."/>
            <person name="Filipski A."/>
            <person name="Findeiss S."/>
            <person name="Freyhult E."/>
            <person name="Fulton L."/>
            <person name="Fulton R."/>
            <person name="Garcia A.C."/>
            <person name="Gardiner A."/>
            <person name="Garfield D.A."/>
            <person name="Garvin B.E."/>
            <person name="Gibson G."/>
            <person name="Gilbert D."/>
            <person name="Gnerre S."/>
            <person name="Godfrey J."/>
            <person name="Good R."/>
            <person name="Gotea V."/>
            <person name="Gravely B."/>
            <person name="Greenberg A.J."/>
            <person name="Griffiths-Jones S."/>
            <person name="Gross S."/>
            <person name="Guigo R."/>
            <person name="Gustafson E.A."/>
            <person name="Haerty W."/>
            <person name="Hahn M.W."/>
            <person name="Halligan D.L."/>
            <person name="Halpern A.L."/>
            <person name="Halter G.M."/>
            <person name="Han M.V."/>
            <person name="Heger A."/>
            <person name="Hillier L."/>
            <person name="Hinrichs A.S."/>
            <person name="Holmes I."/>
            <person name="Hoskins R.A."/>
            <person name="Hubisz M.J."/>
            <person name="Hultmark D."/>
            <person name="Huntley M.A."/>
            <person name="Jaffe D.B."/>
            <person name="Jagadeeshan S."/>
            <person name="Jeck W.R."/>
            <person name="Johnson J."/>
            <person name="Jones C.D."/>
            <person name="Jordan W.C."/>
            <person name="Karpen G.H."/>
            <person name="Kataoka E."/>
            <person name="Keightley P.D."/>
            <person name="Kheradpour P."/>
            <person name="Kirkness E.F."/>
            <person name="Koerich L.B."/>
            <person name="Kristiansen K."/>
            <person name="Kudrna D."/>
            <person name="Kulathinal R.J."/>
            <person name="Kumar S."/>
            <person name="Kwok R."/>
            <person name="Lander E."/>
            <person name="Langley C.H."/>
            <person name="Lapoint R."/>
            <person name="Lazzaro B.P."/>
            <person name="Lee S.J."/>
            <person name="Levesque L."/>
            <person name="Li R."/>
            <person name="Lin C.F."/>
            <person name="Lin M.F."/>
            <person name="Lindblad-Toh K."/>
            <person name="Llopart A."/>
            <person name="Long M."/>
            <person name="Low L."/>
            <person name="Lozovsky E."/>
            <person name="Lu J."/>
            <person name="Luo M."/>
            <person name="Machado C.A."/>
            <person name="Makalowski W."/>
            <person name="Marzo M."/>
            <person name="Matsuda M."/>
            <person name="Matzkin L."/>
            <person name="McAllister B."/>
            <person name="McBride C.S."/>
            <person name="McKernan B."/>
            <person name="McKernan K."/>
            <person name="Mendez-Lago M."/>
            <person name="Minx P."/>
            <person name="Mollenhauer M.U."/>
            <person name="Montooth K."/>
            <person name="Mount S.M."/>
            <person name="Mu X."/>
            <person name="Myers E."/>
            <person name="Negre B."/>
            <person name="Newfeld S."/>
            <person name="Nielsen R."/>
            <person name="Noor M.A."/>
            <person name="O'Grady P."/>
            <person name="Pachter L."/>
            <person name="Papaceit M."/>
            <person name="Parisi M.J."/>
            <person name="Parisi M."/>
            <person name="Parts L."/>
            <person name="Pedersen J.S."/>
            <person name="Pesole G."/>
            <person name="Phillippy A.M."/>
            <person name="Ponting C.P."/>
            <person name="Pop M."/>
            <person name="Porcelli D."/>
            <person name="Powell J.R."/>
            <person name="Prohaska S."/>
            <person name="Pruitt K."/>
            <person name="Puig M."/>
            <person name="Quesneville H."/>
            <person name="Ram K.R."/>
            <person name="Rand D."/>
            <person name="Rasmussen M.D."/>
            <person name="Reed L.K."/>
            <person name="Reenan R."/>
            <person name="Reily A."/>
            <person name="Remington K.A."/>
            <person name="Rieger T.T."/>
            <person name="Ritchie M.G."/>
            <person name="Robin C."/>
            <person name="Rogers Y.H."/>
            <person name="Rohde C."/>
            <person name="Rozas J."/>
            <person name="Rubenfield M.J."/>
            <person name="Ruiz A."/>
            <person name="Russo S."/>
            <person name="Salzberg S.L."/>
            <person name="Sanchez-Gracia A."/>
            <person name="Saranga D.J."/>
            <person name="Sato H."/>
            <person name="Schaeffer S.W."/>
            <person name="Schatz M.C."/>
            <person name="Schlenke T."/>
            <person name="Schwartz R."/>
            <person name="Segarra C."/>
            <person name="Singh R.S."/>
            <person name="Sirot L."/>
            <person name="Sirota M."/>
            <person name="Sisneros N.B."/>
            <person name="Smith C.D."/>
            <person name="Smith T.F."/>
            <person name="Spieth J."/>
            <person name="Stage D.E."/>
            <person name="Stark A."/>
            <person name="Stephan W."/>
            <person name="Strausberg R.L."/>
            <person name="Strempel S."/>
            <person name="Sturgill D."/>
            <person name="Sutton G."/>
            <person name="Sutton G.G."/>
            <person name="Tao W."/>
            <person name="Teichmann S."/>
            <person name="Tobari Y.N."/>
            <person name="Tomimura Y."/>
            <person name="Tsolas J.M."/>
            <person name="Valente V.L."/>
            <person name="Venter E."/>
            <person name="Venter J.C."/>
            <person name="Vicario S."/>
            <person name="Vieira F.G."/>
            <person name="Vilella A.J."/>
            <person name="Villasante A."/>
            <person name="Walenz B."/>
            <person name="Wang J."/>
            <person name="Wasserman M."/>
            <person name="Watts T."/>
            <person name="Wilson D."/>
            <person name="Wilson R.K."/>
            <person name="Wing R.A."/>
            <person name="Wolfner M.F."/>
            <person name="Wong A."/>
            <person name="Wong G.K."/>
            <person name="Wu C.I."/>
            <person name="Wu G."/>
            <person name="Yamamoto D."/>
            <person name="Yang H.P."/>
            <person name="Yang S.P."/>
            <person name="Yorke J.A."/>
            <person name="Yoshida K."/>
            <person name="Zdobnov E."/>
            <person name="Zhang P."/>
            <person name="Zhang Y."/>
            <person name="Zimin A.V."/>
            <person name="Baldwin J."/>
            <person name="Abdouelleil A."/>
            <person name="Abdulkadir J."/>
            <person name="Abebe A."/>
            <person name="Abera B."/>
            <person name="Abreu J."/>
            <person name="Acer S.C."/>
            <person name="Aftuck L."/>
            <person name="Alexander A."/>
            <person name="An P."/>
            <person name="Anderson E."/>
            <person name="Anderson S."/>
            <person name="Arachi H."/>
            <person name="Azer M."/>
            <person name="Bachantsang P."/>
            <person name="Barry A."/>
            <person name="Bayul T."/>
            <person name="Berlin A."/>
            <person name="Bessette D."/>
            <person name="Bloom T."/>
            <person name="Blye J."/>
            <person name="Boguslavskiy L."/>
            <person name="Bonnet C."/>
            <person name="Boukhgalter B."/>
            <person name="Bourzgui I."/>
            <person name="Brown A."/>
            <person name="Cahill P."/>
            <person name="Channer S."/>
            <person name="Cheshatsang Y."/>
            <person name="Chuda L."/>
            <person name="Citroen M."/>
            <person name="Collymore A."/>
            <person name="Cooke P."/>
            <person name="Costello M."/>
            <person name="D'Aco K."/>
            <person name="Daza R."/>
            <person name="De Haan G."/>
            <person name="DeGray S."/>
            <person name="DeMaso C."/>
            <person name="Dhargay N."/>
            <person name="Dooley K."/>
            <person name="Dooley E."/>
            <person name="Doricent M."/>
            <person name="Dorje P."/>
            <person name="Dorjee K."/>
            <person name="Dupes A."/>
            <person name="Elong R."/>
            <person name="Falk J."/>
            <person name="Farina A."/>
            <person name="Faro S."/>
            <person name="Ferguson D."/>
            <person name="Fisher S."/>
            <person name="Foley C.D."/>
            <person name="Franke A."/>
            <person name="Friedrich D."/>
            <person name="Gadbois L."/>
            <person name="Gearin G."/>
            <person name="Gearin C.R."/>
            <person name="Giannoukos G."/>
            <person name="Goode T."/>
            <person name="Graham J."/>
            <person name="Grandbois E."/>
            <person name="Grewal S."/>
            <person name="Gyaltsen K."/>
            <person name="Hafez N."/>
            <person name="Hagos B."/>
            <person name="Hall J."/>
            <person name="Henson C."/>
            <person name="Hollinger A."/>
            <person name="Honan T."/>
            <person name="Huard M.D."/>
            <person name="Hughes L."/>
            <person name="Hurhula B."/>
            <person name="Husby M.E."/>
            <person name="Kamat A."/>
            <person name="Kanga B."/>
            <person name="Kashin S."/>
            <person name="Khazanovich D."/>
            <person name="Kisner P."/>
            <person name="Lance K."/>
            <person name="Lara M."/>
            <person name="Lee W."/>
            <person name="Lennon N."/>
            <person name="Letendre F."/>
            <person name="LeVine R."/>
            <person name="Lipovsky A."/>
            <person name="Liu X."/>
            <person name="Liu J."/>
            <person name="Liu S."/>
            <person name="Lokyitsang T."/>
            <person name="Lokyitsang Y."/>
            <person name="Lubonja R."/>
            <person name="Lui A."/>
            <person name="MacDonald P."/>
            <person name="Magnisalis V."/>
            <person name="Maru K."/>
            <person name="Matthews C."/>
            <person name="McCusker W."/>
            <person name="McDonough S."/>
            <person name="Mehta T."/>
            <person name="Meldrim J."/>
            <person name="Meneus L."/>
            <person name="Mihai O."/>
            <person name="Mihalev A."/>
            <person name="Mihova T."/>
            <person name="Mittelman R."/>
            <person name="Mlenga V."/>
            <person name="Montmayeur A."/>
            <person name="Mulrain L."/>
            <person name="Navidi A."/>
            <person name="Naylor J."/>
            <person name="Negash T."/>
            <person name="Nguyen T."/>
            <person name="Nguyen N."/>
            <person name="Nicol R."/>
            <person name="Norbu C."/>
            <person name="Norbu N."/>
            <person name="Novod N."/>
            <person name="O'Neill B."/>
            <person name="Osman S."/>
            <person name="Markiewicz E."/>
            <person name="Oyono O.L."/>
            <person name="Patti C."/>
            <person name="Phunkhang P."/>
            <person name="Pierre F."/>
            <person name="Priest M."/>
            <person name="Raghuraman S."/>
            <person name="Rege F."/>
            <person name="Reyes R."/>
            <person name="Rise C."/>
            <person name="Rogov P."/>
            <person name="Ross K."/>
            <person name="Ryan E."/>
            <person name="Settipalli S."/>
            <person name="Shea T."/>
            <person name="Sherpa N."/>
            <person name="Shi L."/>
            <person name="Shih D."/>
            <person name="Sparrow T."/>
            <person name="Spaulding J."/>
            <person name="Stalker J."/>
            <person name="Stange-Thomann N."/>
            <person name="Stavropoulos S."/>
            <person name="Stone C."/>
            <person name="Strader C."/>
            <person name="Tesfaye S."/>
            <person name="Thomson T."/>
            <person name="Thoulutsang Y."/>
            <person name="Thoulutsang D."/>
            <person name="Topham K."/>
            <person name="Topping I."/>
            <person name="Tsamla T."/>
            <person name="Vassiliev H."/>
            <person name="Vo A."/>
            <person name="Wangchuk T."/>
            <person name="Wangdi T."/>
            <person name="Weiand M."/>
            <person name="Wilkinson J."/>
            <person name="Wilson A."/>
            <person name="Yadav S."/>
            <person name="Young G."/>
            <person name="Yu Q."/>
            <person name="Zembek L."/>
            <person name="Zhong D."/>
            <person name="Zimmer A."/>
            <person name="Zwirko Z."/>
            <person name="Jaffe D.B."/>
            <person name="Alvarez P."/>
            <person name="Brockman W."/>
            <person name="Butler J."/>
            <person name="Chin C."/>
            <person name="Gnerre S."/>
            <person name="Grabherr M."/>
            <person name="Kleber M."/>
            <person name="Mauceli E."/>
            <person name="MacCallum I."/>
        </authorList>
    </citation>
    <scope>NUCLEOTIDE SEQUENCE [LARGE SCALE GENOMIC DNA]</scope>
    <source>
        <strain evidence="3">Tucson 14024-0371.13</strain>
    </source>
</reference>